<dbReference type="RefSeq" id="WP_154072639.1">
    <property type="nucleotide sequence ID" value="NZ_LT670817.1"/>
</dbReference>
<sequence length="111" mass="12125">MGSRGTKGTPADVPTTSETEEPYGLARPAPAKEKKTAEELAAMIRQDLSKVDGWPERGVSVTVYGLNPWNSLLAFGVDAGPVPNKVDLQNFCDIITERLKRLYDVRVVEPP</sequence>
<gene>
    <name evidence="2" type="ORF">SAMN05443248_6790</name>
</gene>
<name>A0A1M5WTC3_9BRAD</name>
<accession>A0A1M5WTC3</accession>
<dbReference type="AlphaFoldDB" id="A0A1M5WTC3"/>
<evidence type="ECO:0000313" key="2">
    <source>
        <dbReference type="EMBL" id="SHH90797.1"/>
    </source>
</evidence>
<evidence type="ECO:0000313" key="3">
    <source>
        <dbReference type="Proteomes" id="UP000189796"/>
    </source>
</evidence>
<dbReference type="EMBL" id="LT670817">
    <property type="protein sequence ID" value="SHH90797.1"/>
    <property type="molecule type" value="Genomic_DNA"/>
</dbReference>
<evidence type="ECO:0000256" key="1">
    <source>
        <dbReference type="SAM" id="MobiDB-lite"/>
    </source>
</evidence>
<dbReference type="Proteomes" id="UP000189796">
    <property type="component" value="Chromosome I"/>
</dbReference>
<reference evidence="2 3" key="1">
    <citation type="submission" date="2016-11" db="EMBL/GenBank/DDBJ databases">
        <authorList>
            <person name="Jaros S."/>
            <person name="Januszkiewicz K."/>
            <person name="Wedrychowicz H."/>
        </authorList>
    </citation>
    <scope>NUCLEOTIDE SEQUENCE [LARGE SCALE GENOMIC DNA]</scope>
    <source>
        <strain evidence="2 3">GAS138</strain>
    </source>
</reference>
<protein>
    <submittedName>
        <fullName evidence="2">Uncharacterized protein</fullName>
    </submittedName>
</protein>
<dbReference type="OrthoDB" id="8255086at2"/>
<proteinExistence type="predicted"/>
<organism evidence="2 3">
    <name type="scientific">Bradyrhizobium erythrophlei</name>
    <dbReference type="NCBI Taxonomy" id="1437360"/>
    <lineage>
        <taxon>Bacteria</taxon>
        <taxon>Pseudomonadati</taxon>
        <taxon>Pseudomonadota</taxon>
        <taxon>Alphaproteobacteria</taxon>
        <taxon>Hyphomicrobiales</taxon>
        <taxon>Nitrobacteraceae</taxon>
        <taxon>Bradyrhizobium</taxon>
    </lineage>
</organism>
<feature type="region of interest" description="Disordered" evidence="1">
    <location>
        <begin position="1"/>
        <end position="36"/>
    </location>
</feature>